<sequence length="477" mass="47653">MPATDGSAPPTDVVGWRPYGLALLPLALAGALPAWQVAALCAVYALGVRWPEWVQGRLLLGVLVVAGGAVLAVPGVVGGPPEDVVRLAVSSLLGLLSVGLLHLGAARIEEGHRSGLLVPLGLGLLAPQALLLPALVGGAVARPAEDDRPAAWHVAPGPAAWRWAGAVLVGVTLAAAVLPRGPSVWEALTRPPQPVVAAESAPDSPAAPAPATPSGRAETASPARPAPPLRLTVNAPLLPMELVLGAGVLLGAAVLWRSRPRAGGTPATLVETLMALGLIVGGVVGLGAVFVLTASSGSGGGGAASGGATSGATGGPPGSFGWDTPGRTLDLTGLLNVLVILSVLLLVGLAVAAFLARQDDAGVPDDEPPVPDQPEPGDAVPAPVPLHRVRRAWQAAESALAATGRTRGAAESPQAYAVRVGRDVPVLAQPLADLVRVYAPVRYGGDVTDAGAGVAERALTDLRVLIPSLPSVHPSRG</sequence>
<feature type="transmembrane region" description="Helical" evidence="2">
    <location>
        <begin position="237"/>
        <end position="256"/>
    </location>
</feature>
<organism evidence="4 5">
    <name type="scientific">Deinococcus rufus</name>
    <dbReference type="NCBI Taxonomy" id="2136097"/>
    <lineage>
        <taxon>Bacteria</taxon>
        <taxon>Thermotogati</taxon>
        <taxon>Deinococcota</taxon>
        <taxon>Deinococci</taxon>
        <taxon>Deinococcales</taxon>
        <taxon>Deinococcaceae</taxon>
        <taxon>Deinococcus</taxon>
    </lineage>
</organism>
<feature type="region of interest" description="Disordered" evidence="1">
    <location>
        <begin position="301"/>
        <end position="321"/>
    </location>
</feature>
<feature type="transmembrane region" description="Helical" evidence="2">
    <location>
        <begin position="334"/>
        <end position="356"/>
    </location>
</feature>
<feature type="domain" description="Protein-glutamine gamma-glutamyltransferase-like C-terminal" evidence="3">
    <location>
        <begin position="392"/>
        <end position="458"/>
    </location>
</feature>
<feature type="transmembrane region" description="Helical" evidence="2">
    <location>
        <begin position="84"/>
        <end position="104"/>
    </location>
</feature>
<feature type="transmembrane region" description="Helical" evidence="2">
    <location>
        <begin position="160"/>
        <end position="178"/>
    </location>
</feature>
<dbReference type="Proteomes" id="UP001595803">
    <property type="component" value="Unassembled WGS sequence"/>
</dbReference>
<gene>
    <name evidence="4" type="ORF">ACFOSB_21510</name>
</gene>
<evidence type="ECO:0000313" key="4">
    <source>
        <dbReference type="EMBL" id="MFC3835448.1"/>
    </source>
</evidence>
<feature type="transmembrane region" description="Helical" evidence="2">
    <location>
        <begin position="116"/>
        <end position="140"/>
    </location>
</feature>
<feature type="transmembrane region" description="Helical" evidence="2">
    <location>
        <begin position="58"/>
        <end position="78"/>
    </location>
</feature>
<feature type="transmembrane region" description="Helical" evidence="2">
    <location>
        <begin position="20"/>
        <end position="46"/>
    </location>
</feature>
<feature type="compositionally biased region" description="Gly residues" evidence="1">
    <location>
        <begin position="301"/>
        <end position="318"/>
    </location>
</feature>
<proteinExistence type="predicted"/>
<dbReference type="RefSeq" id="WP_322474560.1">
    <property type="nucleotide sequence ID" value="NZ_JBHRZG010000024.1"/>
</dbReference>
<keyword evidence="2" id="KW-0812">Transmembrane</keyword>
<reference evidence="5" key="1">
    <citation type="journal article" date="2019" name="Int. J. Syst. Evol. Microbiol.">
        <title>The Global Catalogue of Microorganisms (GCM) 10K type strain sequencing project: providing services to taxonomists for standard genome sequencing and annotation.</title>
        <authorList>
            <consortium name="The Broad Institute Genomics Platform"/>
            <consortium name="The Broad Institute Genome Sequencing Center for Infectious Disease"/>
            <person name="Wu L."/>
            <person name="Ma J."/>
        </authorList>
    </citation>
    <scope>NUCLEOTIDE SEQUENCE [LARGE SCALE GENOMIC DNA]</scope>
    <source>
        <strain evidence="5">CCTCC AB 2017081</strain>
    </source>
</reference>
<comment type="caution">
    <text evidence="4">The sequence shown here is derived from an EMBL/GenBank/DDBJ whole genome shotgun (WGS) entry which is preliminary data.</text>
</comment>
<evidence type="ECO:0000256" key="2">
    <source>
        <dbReference type="SAM" id="Phobius"/>
    </source>
</evidence>
<dbReference type="Pfam" id="PF13559">
    <property type="entry name" value="DUF4129"/>
    <property type="match status" value="1"/>
</dbReference>
<feature type="region of interest" description="Disordered" evidence="1">
    <location>
        <begin position="195"/>
        <end position="227"/>
    </location>
</feature>
<evidence type="ECO:0000259" key="3">
    <source>
        <dbReference type="Pfam" id="PF13559"/>
    </source>
</evidence>
<evidence type="ECO:0000256" key="1">
    <source>
        <dbReference type="SAM" id="MobiDB-lite"/>
    </source>
</evidence>
<name>A0ABV7ZDG5_9DEIO</name>
<accession>A0ABV7ZDG5</accession>
<dbReference type="EMBL" id="JBHRZG010000024">
    <property type="protein sequence ID" value="MFC3835448.1"/>
    <property type="molecule type" value="Genomic_DNA"/>
</dbReference>
<dbReference type="InterPro" id="IPR025403">
    <property type="entry name" value="TgpA-like_C"/>
</dbReference>
<keyword evidence="2" id="KW-0472">Membrane</keyword>
<feature type="transmembrane region" description="Helical" evidence="2">
    <location>
        <begin position="268"/>
        <end position="292"/>
    </location>
</feature>
<evidence type="ECO:0000313" key="5">
    <source>
        <dbReference type="Proteomes" id="UP001595803"/>
    </source>
</evidence>
<keyword evidence="5" id="KW-1185">Reference proteome</keyword>
<protein>
    <submittedName>
        <fullName evidence="4">DUF4129 domain-containing protein</fullName>
    </submittedName>
</protein>
<keyword evidence="2" id="KW-1133">Transmembrane helix</keyword>
<feature type="region of interest" description="Disordered" evidence="1">
    <location>
        <begin position="361"/>
        <end position="381"/>
    </location>
</feature>